<dbReference type="InterPro" id="IPR029240">
    <property type="entry name" value="MMS19_N"/>
</dbReference>
<comment type="subcellular location">
    <subcellularLocation>
        <location evidence="1">Nucleus</location>
    </subcellularLocation>
</comment>
<dbReference type="PANTHER" id="PTHR12891:SF0">
    <property type="entry name" value="MMS19 NUCLEOTIDE EXCISION REPAIR PROTEIN HOMOLOG"/>
    <property type="match status" value="1"/>
</dbReference>
<dbReference type="GO" id="GO:0051604">
    <property type="term" value="P:protein maturation"/>
    <property type="evidence" value="ECO:0007669"/>
    <property type="project" value="UniProtKB-UniRule"/>
</dbReference>
<evidence type="ECO:0000259" key="2">
    <source>
        <dbReference type="Pfam" id="PF14500"/>
    </source>
</evidence>
<evidence type="ECO:0000313" key="4">
    <source>
        <dbReference type="Proteomes" id="UP000803844"/>
    </source>
</evidence>
<comment type="similarity">
    <text evidence="1">Belongs to the MET18/MMS19 family.</text>
</comment>
<keyword evidence="1" id="KW-0539">Nucleus</keyword>
<comment type="function">
    <text evidence="1">Key component of the cytosolic iron-sulfur protein assembly (CIA) complex, a multiprotein complex that mediates the incorporation of iron-sulfur cluster into apoproteins specifically involved in DNA metabolism and genomic integrity. In the CIA complex, MMS19 acts as an adapter between early-acting CIA components and a subset of cellular target iron-sulfur proteins.</text>
</comment>
<dbReference type="GO" id="GO:0006281">
    <property type="term" value="P:DNA repair"/>
    <property type="evidence" value="ECO:0007669"/>
    <property type="project" value="UniProtKB-UniRule"/>
</dbReference>
<comment type="caution">
    <text evidence="3">The sequence shown here is derived from an EMBL/GenBank/DDBJ whole genome shotgun (WGS) entry which is preliminary data.</text>
</comment>
<keyword evidence="4" id="KW-1185">Reference proteome</keyword>
<organism evidence="3 4">
    <name type="scientific">Cryphonectria parasitica (strain ATCC 38755 / EP155)</name>
    <dbReference type="NCBI Taxonomy" id="660469"/>
    <lineage>
        <taxon>Eukaryota</taxon>
        <taxon>Fungi</taxon>
        <taxon>Dikarya</taxon>
        <taxon>Ascomycota</taxon>
        <taxon>Pezizomycotina</taxon>
        <taxon>Sordariomycetes</taxon>
        <taxon>Sordariomycetidae</taxon>
        <taxon>Diaporthales</taxon>
        <taxon>Cryphonectriaceae</taxon>
        <taxon>Cryphonectria-Endothia species complex</taxon>
        <taxon>Cryphonectria</taxon>
    </lineage>
</organism>
<dbReference type="GO" id="GO:0016226">
    <property type="term" value="P:iron-sulfur cluster assembly"/>
    <property type="evidence" value="ECO:0007669"/>
    <property type="project" value="UniProtKB-UniRule"/>
</dbReference>
<dbReference type="EMBL" id="MU032345">
    <property type="protein sequence ID" value="KAF3769160.1"/>
    <property type="molecule type" value="Genomic_DNA"/>
</dbReference>
<protein>
    <recommendedName>
        <fullName evidence="1">MMS19 nucleotide excision repair protein</fullName>
    </recommendedName>
</protein>
<dbReference type="InterPro" id="IPR039920">
    <property type="entry name" value="MMS19"/>
</dbReference>
<reference evidence="3" key="1">
    <citation type="journal article" date="2020" name="Phytopathology">
        <title>Genome sequence of the chestnut blight fungus Cryphonectria parasitica EP155: A fundamental resource for an archetypical invasive plant pathogen.</title>
        <authorList>
            <person name="Crouch J.A."/>
            <person name="Dawe A."/>
            <person name="Aerts A."/>
            <person name="Barry K."/>
            <person name="Churchill A.C.L."/>
            <person name="Grimwood J."/>
            <person name="Hillman B."/>
            <person name="Milgroom M.G."/>
            <person name="Pangilinan J."/>
            <person name="Smith M."/>
            <person name="Salamov A."/>
            <person name="Schmutz J."/>
            <person name="Yadav J."/>
            <person name="Grigoriev I.V."/>
            <person name="Nuss D."/>
        </authorList>
    </citation>
    <scope>NUCLEOTIDE SEQUENCE</scope>
    <source>
        <strain evidence="3">EP155</strain>
    </source>
</reference>
<accession>A0A9P5CTH5</accession>
<sequence>MDNFDLSLTEDLLLTIGTMDPENYTKQLAKTRSEILQLLRLLLTGKCGTYLQGRHQGSEHLLQVLGLAGKERDPSNLLHWFRDLNTILKQSVLSTEVADAAFASFSPFFPISIRRSTAAGPEVTEQQLKDALNSCFSSNGRLAHRTIPFLVEKLDGGASLTAAAKLDILRTIKACVEGYEPIETYVLPYLAQIWSSLKYEVRNGEVPEAIQETLSVFEMSTKRLALQSDPVHLKDFVDTVWNDCAEDFFENPTYTEQLGSILISVARAHLEPLRQISPRIIDTINRAIAQPKSSAHTKTLLLILNNLLRARRQLLTSPSSDLDKQDELMLTTARDIYLSKLKENGVDDPNKEQVEVAKEALEGLAQIVQQPCPIDTGGDGMTSWSKAMLEEIYSTLAFRYMNDFGIRPAAPSDAYKTIETAAGIALRMTVKFYPEGYGNIVSGLLREIEKRSWTGTPPERSFTALQNSCIKAAFIGCTVTPDVRSVGVVNFSIFAGSMLKLLGIFSISRANVKASFWVIHALFEGVLGFIRTPEVQGEILGNPVLWEAAWSLASVENAVKDILPTFPNLVSGQFSQFDPSQVVQLLAKAPKSQDTAFVGSFLQLGIYIVSQLYQTATEEREDGTEGAHLHLSEHLSLAAGGVDSQISPLESQELWRNRYLEALGNIGHTVLVDLGLPAQQALNLGQQIVACFRPLRSGHEGRSWEYHADGVIATMSRGVACAVRPQIVLELGNDIHDLLVGDFRSISELPSHVLFARDQIAYELANKYDTHLLQSGIQGDSEPEAWAKLLAEIQNILCDASDMANMPFDKFSRIVYVLAGALRRGDRFIGEDMYAAISRAPINGGPLRGKHMARNLQLLFLVQDELPAGRHDHAARKRLFQQRLYYQSIRPVLGLAYPLSPERWDSVNYAIYVLHAVKNLTLKQYEENRTEVFRIALAAMQKAEDPSDINAACAVVLQLYNGPIRDHVSTIIGACIRVYQKGLDMSPIGNADANPWKQEPLKDLKPRFVHKVEPIEVRKKSIQLLRLLPARLEEMVLRPHANVVLMHLATVYADKSREVRQLAQGAKNEWIKIGE</sequence>
<keyword evidence="1" id="KW-0234">DNA repair</keyword>
<dbReference type="OrthoDB" id="342900at2759"/>
<gene>
    <name evidence="3" type="ORF">M406DRAFT_107736</name>
</gene>
<dbReference type="InterPro" id="IPR016024">
    <property type="entry name" value="ARM-type_fold"/>
</dbReference>
<feature type="domain" description="MMS19 N-terminal" evidence="2">
    <location>
        <begin position="23"/>
        <end position="201"/>
    </location>
</feature>
<evidence type="ECO:0000313" key="3">
    <source>
        <dbReference type="EMBL" id="KAF3769160.1"/>
    </source>
</evidence>
<keyword evidence="1" id="KW-0227">DNA damage</keyword>
<dbReference type="GeneID" id="63832391"/>
<dbReference type="AlphaFoldDB" id="A0A9P5CTH5"/>
<dbReference type="PANTHER" id="PTHR12891">
    <property type="entry name" value="DNA REPAIR/TRANSCRIPTION PROTEIN MET18/MMS19"/>
    <property type="match status" value="1"/>
</dbReference>
<dbReference type="GO" id="GO:0005634">
    <property type="term" value="C:nucleus"/>
    <property type="evidence" value="ECO:0007669"/>
    <property type="project" value="UniProtKB-SubCell"/>
</dbReference>
<name>A0A9P5CTH5_CRYP1</name>
<dbReference type="Pfam" id="PF14500">
    <property type="entry name" value="MMS19_N"/>
    <property type="match status" value="1"/>
</dbReference>
<dbReference type="GO" id="GO:0097361">
    <property type="term" value="C:cytosolic [4Fe-4S] assembly targeting complex"/>
    <property type="evidence" value="ECO:0007669"/>
    <property type="project" value="UniProtKB-UniRule"/>
</dbReference>
<proteinExistence type="inferred from homology"/>
<evidence type="ECO:0000256" key="1">
    <source>
        <dbReference type="RuleBase" id="RU367072"/>
    </source>
</evidence>
<dbReference type="SUPFAM" id="SSF48371">
    <property type="entry name" value="ARM repeat"/>
    <property type="match status" value="1"/>
</dbReference>
<dbReference type="RefSeq" id="XP_040780121.1">
    <property type="nucleotide sequence ID" value="XM_040915262.1"/>
</dbReference>
<dbReference type="Proteomes" id="UP000803844">
    <property type="component" value="Unassembled WGS sequence"/>
</dbReference>